<dbReference type="GO" id="GO:0003779">
    <property type="term" value="F:actin binding"/>
    <property type="evidence" value="ECO:0007669"/>
    <property type="project" value="TreeGrafter"/>
</dbReference>
<feature type="compositionally biased region" description="Basic and acidic residues" evidence="7">
    <location>
        <begin position="280"/>
        <end position="303"/>
    </location>
</feature>
<dbReference type="FunFam" id="1.10.150.50:FF:000023">
    <property type="entry name" value="Epidermal growth factor receptor kinase substrate 8"/>
    <property type="match status" value="1"/>
</dbReference>
<dbReference type="Ensembl" id="ENSTRUT00000013123.3">
    <property type="protein sequence ID" value="ENSTRUP00000013062.3"/>
    <property type="gene ID" value="ENSTRUG00000005442.3"/>
</dbReference>
<comment type="subcellular location">
    <subcellularLocation>
        <location evidence="1">Cytoplasm</location>
    </subcellularLocation>
</comment>
<evidence type="ECO:0000256" key="7">
    <source>
        <dbReference type="SAM" id="MobiDB-lite"/>
    </source>
</evidence>
<organism evidence="9 10">
    <name type="scientific">Takifugu rubripes</name>
    <name type="common">Japanese pufferfish</name>
    <name type="synonym">Fugu rubripes</name>
    <dbReference type="NCBI Taxonomy" id="31033"/>
    <lineage>
        <taxon>Eukaryota</taxon>
        <taxon>Metazoa</taxon>
        <taxon>Chordata</taxon>
        <taxon>Craniata</taxon>
        <taxon>Vertebrata</taxon>
        <taxon>Euteleostomi</taxon>
        <taxon>Actinopterygii</taxon>
        <taxon>Neopterygii</taxon>
        <taxon>Teleostei</taxon>
        <taxon>Neoteleostei</taxon>
        <taxon>Acanthomorphata</taxon>
        <taxon>Eupercaria</taxon>
        <taxon>Tetraodontiformes</taxon>
        <taxon>Tetradontoidea</taxon>
        <taxon>Tetraodontidae</taxon>
        <taxon>Takifugu</taxon>
    </lineage>
</organism>
<evidence type="ECO:0000256" key="2">
    <source>
        <dbReference type="ARBA" id="ARBA00006197"/>
    </source>
</evidence>
<dbReference type="GO" id="GO:0035023">
    <property type="term" value="P:regulation of Rho protein signal transduction"/>
    <property type="evidence" value="ECO:0007669"/>
    <property type="project" value="TreeGrafter"/>
</dbReference>
<evidence type="ECO:0000256" key="1">
    <source>
        <dbReference type="ARBA" id="ARBA00004496"/>
    </source>
</evidence>
<name>A0A6D2W9A4_TAKRU</name>
<dbReference type="GeneTree" id="ENSGT00940000158125"/>
<dbReference type="SUPFAM" id="SSF50044">
    <property type="entry name" value="SH3-domain"/>
    <property type="match status" value="1"/>
</dbReference>
<evidence type="ECO:0000256" key="3">
    <source>
        <dbReference type="ARBA" id="ARBA00022443"/>
    </source>
</evidence>
<keyword evidence="5" id="KW-0597">Phosphoprotein</keyword>
<dbReference type="Gene3D" id="2.30.30.40">
    <property type="entry name" value="SH3 Domains"/>
    <property type="match status" value="1"/>
</dbReference>
<evidence type="ECO:0000256" key="5">
    <source>
        <dbReference type="ARBA" id="ARBA00022553"/>
    </source>
</evidence>
<dbReference type="InParanoid" id="A0A6D2W9A4"/>
<dbReference type="GO" id="GO:0007266">
    <property type="term" value="P:Rho protein signal transduction"/>
    <property type="evidence" value="ECO:0007669"/>
    <property type="project" value="TreeGrafter"/>
</dbReference>
<reference evidence="9" key="3">
    <citation type="submission" date="2025-09" db="UniProtKB">
        <authorList>
            <consortium name="Ensembl"/>
        </authorList>
    </citation>
    <scope>IDENTIFICATION</scope>
</reference>
<accession>A0A6D2W9A4</accession>
<dbReference type="GO" id="GO:0005737">
    <property type="term" value="C:cytoplasm"/>
    <property type="evidence" value="ECO:0007669"/>
    <property type="project" value="UniProtKB-SubCell"/>
</dbReference>
<feature type="domain" description="SH3" evidence="8">
    <location>
        <begin position="330"/>
        <end position="389"/>
    </location>
</feature>
<dbReference type="GO" id="GO:0032587">
    <property type="term" value="C:ruffle membrane"/>
    <property type="evidence" value="ECO:0007669"/>
    <property type="project" value="TreeGrafter"/>
</dbReference>
<feature type="region of interest" description="Disordered" evidence="7">
    <location>
        <begin position="133"/>
        <end position="164"/>
    </location>
</feature>
<protein>
    <submittedName>
        <fullName evidence="9">EPS8 signaling adaptor L1a</fullName>
    </submittedName>
</protein>
<evidence type="ECO:0000256" key="6">
    <source>
        <dbReference type="PROSITE-ProRule" id="PRU00192"/>
    </source>
</evidence>
<dbReference type="InterPro" id="IPR001452">
    <property type="entry name" value="SH3_domain"/>
</dbReference>
<feature type="region of interest" description="Disordered" evidence="7">
    <location>
        <begin position="276"/>
        <end position="311"/>
    </location>
</feature>
<reference evidence="9" key="2">
    <citation type="submission" date="2025-08" db="UniProtKB">
        <authorList>
            <consortium name="Ensembl"/>
        </authorList>
    </citation>
    <scope>IDENTIFICATION</scope>
</reference>
<dbReference type="CDD" id="cd09540">
    <property type="entry name" value="SAM_EPS8-like"/>
    <property type="match status" value="1"/>
</dbReference>
<dbReference type="OMA" id="KRWWKCQ"/>
<sequence length="574" mass="64019">MIIVKTPPKHTYTHARARAHTHTHTHTHTQINRNFGHILYHRGNKTECATCVLEMSDFPPPVARKPSGVQVMIIKSKQRPPGGLPSSPRENGSSFGENQLSKEGAEREVEIMNHCFDDVERFMARLQQAAEAQRVLSQRTKKRSKKSNKKEEPSDNSLAMKASPPPEEEFLDIFQKIKYSLCLLARLQPYITQPDAPQLLHPVFVPLDLMVKTTGGPALGASVVSPAMTTGAISLLQEHLTNGEKDLWKSLGPNWTLPCSQLSVAVPPYSPAFLDGWQPRTHDSTGRPREDPIESQHKQDALKQRGTSQNMQMEDRGYRTDGVGTSVLPEGDRLYRCSYDFLARNHTELSVLQGETLEVLESSDRWSKCRNRFEEIGCVPSNILEPLSALNTAESSVVYREKTSNPPRARFFSYAASSSIGTSSPPISPVRPQSMVLSSTLQGEDGDRVLIMNDELLERLSKKRGSSRRTPPRTPDTSAPLNFQSPPAEVQAWLLAKGFSQQTVQCLGILNGAQLFSLNKGELRTVSPEEGARVYSQIMVQKALLQDVHKVTELEKAMERQKLKIDLESEKSDV</sequence>
<dbReference type="PANTHER" id="PTHR12287">
    <property type="entry name" value="EPIDERMAL GROWTH FACTOR RECEPTOR KINASE SUBSTRATE EPS8-RELATED PROTEIN"/>
    <property type="match status" value="1"/>
</dbReference>
<dbReference type="InterPro" id="IPR013761">
    <property type="entry name" value="SAM/pointed_sf"/>
</dbReference>
<dbReference type="Pfam" id="PF18016">
    <property type="entry name" value="SAM_3"/>
    <property type="match status" value="1"/>
</dbReference>
<dbReference type="Proteomes" id="UP000005226">
    <property type="component" value="Chromosome 5"/>
</dbReference>
<dbReference type="PROSITE" id="PS50002">
    <property type="entry name" value="SH3"/>
    <property type="match status" value="1"/>
</dbReference>
<gene>
    <name evidence="9" type="primary">eps8l1a</name>
</gene>
<evidence type="ECO:0000259" key="8">
    <source>
        <dbReference type="PROSITE" id="PS50002"/>
    </source>
</evidence>
<dbReference type="InterPro" id="IPR039801">
    <property type="entry name" value="EPS8-like"/>
</dbReference>
<feature type="compositionally biased region" description="Basic residues" evidence="7">
    <location>
        <begin position="461"/>
        <end position="471"/>
    </location>
</feature>
<evidence type="ECO:0000256" key="4">
    <source>
        <dbReference type="ARBA" id="ARBA00022490"/>
    </source>
</evidence>
<feature type="region of interest" description="Disordered" evidence="7">
    <location>
        <begin position="77"/>
        <end position="104"/>
    </location>
</feature>
<feature type="compositionally biased region" description="Polar residues" evidence="7">
    <location>
        <begin position="88"/>
        <end position="101"/>
    </location>
</feature>
<dbReference type="InterPro" id="IPR055093">
    <property type="entry name" value="EPS8_2nd"/>
</dbReference>
<dbReference type="AlphaFoldDB" id="A0A6D2W9A4"/>
<proteinExistence type="inferred from homology"/>
<feature type="region of interest" description="Disordered" evidence="7">
    <location>
        <begin position="460"/>
        <end position="483"/>
    </location>
</feature>
<dbReference type="InterPro" id="IPR036028">
    <property type="entry name" value="SH3-like_dom_sf"/>
</dbReference>
<evidence type="ECO:0000313" key="9">
    <source>
        <dbReference type="Ensembl" id="ENSTRUP00000013062.3"/>
    </source>
</evidence>
<keyword evidence="3 6" id="KW-0728">SH3 domain</keyword>
<feature type="compositionally biased region" description="Basic residues" evidence="7">
    <location>
        <begin position="139"/>
        <end position="148"/>
    </location>
</feature>
<dbReference type="SUPFAM" id="SSF47769">
    <property type="entry name" value="SAM/Pointed domain"/>
    <property type="match status" value="1"/>
</dbReference>
<dbReference type="GO" id="GO:0031982">
    <property type="term" value="C:vesicle"/>
    <property type="evidence" value="ECO:0007669"/>
    <property type="project" value="TreeGrafter"/>
</dbReference>
<dbReference type="SMART" id="SM00326">
    <property type="entry name" value="SH3"/>
    <property type="match status" value="1"/>
</dbReference>
<dbReference type="PANTHER" id="PTHR12287:SF19">
    <property type="entry name" value="EPIDERMAL GROWTH FACTOR RECEPTOR KINASE SUBSTRATE 8-LIKE PROTEIN 1"/>
    <property type="match status" value="1"/>
</dbReference>
<keyword evidence="4" id="KW-0963">Cytoplasm</keyword>
<comment type="similarity">
    <text evidence="2">Belongs to the EPS8 family.</text>
</comment>
<dbReference type="Gene3D" id="1.10.150.50">
    <property type="entry name" value="Transcription Factor, Ets-1"/>
    <property type="match status" value="1"/>
</dbReference>
<dbReference type="GO" id="GO:1900029">
    <property type="term" value="P:positive regulation of ruffle assembly"/>
    <property type="evidence" value="ECO:0007669"/>
    <property type="project" value="TreeGrafter"/>
</dbReference>
<dbReference type="Pfam" id="PF00018">
    <property type="entry name" value="SH3_1"/>
    <property type="match status" value="1"/>
</dbReference>
<evidence type="ECO:0000313" key="10">
    <source>
        <dbReference type="Proteomes" id="UP000005226"/>
    </source>
</evidence>
<dbReference type="InterPro" id="IPR041418">
    <property type="entry name" value="SAM_3"/>
</dbReference>
<keyword evidence="10" id="KW-1185">Reference proteome</keyword>
<reference evidence="9 10" key="1">
    <citation type="journal article" date="2011" name="Genome Biol. Evol.">
        <title>Integration of the genetic map and genome assembly of fugu facilitates insights into distinct features of genome evolution in teleosts and mammals.</title>
        <authorList>
            <person name="Kai W."/>
            <person name="Kikuchi K."/>
            <person name="Tohari S."/>
            <person name="Chew A.K."/>
            <person name="Tay A."/>
            <person name="Fujiwara A."/>
            <person name="Hosoya S."/>
            <person name="Suetake H."/>
            <person name="Naruse K."/>
            <person name="Brenner S."/>
            <person name="Suzuki Y."/>
            <person name="Venkatesh B."/>
        </authorList>
    </citation>
    <scope>NUCLEOTIDE SEQUENCE [LARGE SCALE GENOMIC DNA]</scope>
</reference>
<dbReference type="Pfam" id="PF22975">
    <property type="entry name" value="EPS8_2nd"/>
    <property type="match status" value="1"/>
</dbReference>